<dbReference type="InterPro" id="IPR003823">
    <property type="entry name" value="CP12_dom"/>
</dbReference>
<dbReference type="PANTHER" id="PTHR43080">
    <property type="entry name" value="CBS DOMAIN-CONTAINING PROTEIN CBSX3, MITOCHONDRIAL"/>
    <property type="match status" value="1"/>
</dbReference>
<evidence type="ECO:0000256" key="1">
    <source>
        <dbReference type="ARBA" id="ARBA00023122"/>
    </source>
</evidence>
<comment type="caution">
    <text evidence="4">The sequence shown here is derived from an EMBL/GenBank/DDBJ whole genome shotgun (WGS) entry which is preliminary data.</text>
</comment>
<feature type="domain" description="CBS" evidence="3">
    <location>
        <begin position="75"/>
        <end position="132"/>
    </location>
</feature>
<keyword evidence="1 2" id="KW-0129">CBS domain</keyword>
<reference evidence="4 5" key="1">
    <citation type="journal article" date="2020" name="Microb. Ecol.">
        <title>Ecogenomics of the Marine Benthic Filamentous Cyanobacterium Adonisia.</title>
        <authorList>
            <person name="Walter J.M."/>
            <person name="Coutinho F.H."/>
            <person name="Leomil L."/>
            <person name="Hargreaves P.I."/>
            <person name="Campeao M.E."/>
            <person name="Vieira V.V."/>
            <person name="Silva B.S."/>
            <person name="Fistarol G.O."/>
            <person name="Salomon P.S."/>
            <person name="Sawabe T."/>
            <person name="Mino S."/>
            <person name="Hosokawa M."/>
            <person name="Miyashita H."/>
            <person name="Maruyama F."/>
            <person name="van Verk M.C."/>
            <person name="Dutilh B.E."/>
            <person name="Thompson C.C."/>
            <person name="Thompson F.L."/>
        </authorList>
    </citation>
    <scope>NUCLEOTIDE SEQUENCE [LARGE SCALE GENOMIC DNA]</scope>
    <source>
        <strain evidence="4 5">CCMR0081</strain>
    </source>
</reference>
<gene>
    <name evidence="4" type="ORF">DXZ20_10270</name>
</gene>
<organism evidence="4 5">
    <name type="scientific">Adonisia turfae CCMR0081</name>
    <dbReference type="NCBI Taxonomy" id="2292702"/>
    <lineage>
        <taxon>Bacteria</taxon>
        <taxon>Bacillati</taxon>
        <taxon>Cyanobacteriota</taxon>
        <taxon>Adonisia</taxon>
        <taxon>Adonisia turfae</taxon>
    </lineage>
</organism>
<dbReference type="EMBL" id="QXHD01000004">
    <property type="protein sequence ID" value="NEZ56052.1"/>
    <property type="molecule type" value="Genomic_DNA"/>
</dbReference>
<sequence>MMRVADIMTREVVTIRNSATIAEAAKLMSQRGVQALIVERSHALDAYGVITVEDIVGRVIAFGRDARWIRVYELMTKPCIVLNPDLGVEYAARLLTQANLHSAPVIQSELLGIVSVTDILERSNAIEQPQETLLADQICDLSEKARHVCRENGPASKACLNAWLAVDALQAEAARQRAESIDKTASEQYYDEEYPEAFKDREYEAWCSG</sequence>
<dbReference type="Gene3D" id="3.10.580.10">
    <property type="entry name" value="CBS-domain"/>
    <property type="match status" value="1"/>
</dbReference>
<dbReference type="Pfam" id="PF00571">
    <property type="entry name" value="CBS"/>
    <property type="match status" value="2"/>
</dbReference>
<dbReference type="InterPro" id="IPR000644">
    <property type="entry name" value="CBS_dom"/>
</dbReference>
<feature type="domain" description="CBS" evidence="3">
    <location>
        <begin position="8"/>
        <end position="66"/>
    </location>
</feature>
<dbReference type="SMART" id="SM01093">
    <property type="entry name" value="CP12"/>
    <property type="match status" value="1"/>
</dbReference>
<dbReference type="InterPro" id="IPR051257">
    <property type="entry name" value="Diverse_CBS-Domain"/>
</dbReference>
<dbReference type="InterPro" id="IPR046342">
    <property type="entry name" value="CBS_dom_sf"/>
</dbReference>
<dbReference type="SMART" id="SM00116">
    <property type="entry name" value="CBS"/>
    <property type="match status" value="2"/>
</dbReference>
<dbReference type="Proteomes" id="UP000481033">
    <property type="component" value="Unassembled WGS sequence"/>
</dbReference>
<evidence type="ECO:0000313" key="4">
    <source>
        <dbReference type="EMBL" id="NEZ56052.1"/>
    </source>
</evidence>
<dbReference type="RefSeq" id="WP_163697963.1">
    <property type="nucleotide sequence ID" value="NZ_QXHD01000004.1"/>
</dbReference>
<name>A0A6M0RJV1_9CYAN</name>
<proteinExistence type="predicted"/>
<dbReference type="PANTHER" id="PTHR43080:SF2">
    <property type="entry name" value="CBS DOMAIN-CONTAINING PROTEIN"/>
    <property type="match status" value="1"/>
</dbReference>
<protein>
    <submittedName>
        <fullName evidence="4">CBS domain-containing protein</fullName>
    </submittedName>
</protein>
<evidence type="ECO:0000256" key="2">
    <source>
        <dbReference type="PROSITE-ProRule" id="PRU00703"/>
    </source>
</evidence>
<evidence type="ECO:0000313" key="5">
    <source>
        <dbReference type="Proteomes" id="UP000481033"/>
    </source>
</evidence>
<dbReference type="PROSITE" id="PS51371">
    <property type="entry name" value="CBS"/>
    <property type="match status" value="2"/>
</dbReference>
<dbReference type="SUPFAM" id="SSF54631">
    <property type="entry name" value="CBS-domain pair"/>
    <property type="match status" value="1"/>
</dbReference>
<dbReference type="AlphaFoldDB" id="A0A6M0RJV1"/>
<evidence type="ECO:0000259" key="3">
    <source>
        <dbReference type="PROSITE" id="PS51371"/>
    </source>
</evidence>
<dbReference type="Pfam" id="PF02672">
    <property type="entry name" value="CP12"/>
    <property type="match status" value="1"/>
</dbReference>
<accession>A0A6M0RJV1</accession>
<keyword evidence="5" id="KW-1185">Reference proteome</keyword>